<reference evidence="1" key="1">
    <citation type="submission" date="2022-07" db="EMBL/GenBank/DDBJ databases">
        <authorList>
            <person name="Otstavnykh N."/>
            <person name="Isaeva M."/>
            <person name="Bystritskaya E."/>
        </authorList>
    </citation>
    <scope>NUCLEOTIDE SEQUENCE</scope>
    <source>
        <strain evidence="1">KCTC 52189</strain>
    </source>
</reference>
<keyword evidence="2" id="KW-1185">Reference proteome</keyword>
<sequence>MSEAIWTKGPFIASPGRAEIMVSAITSDLEQALTEIDRLERRECLDRWREAFGRPPPKYLSPQFMKRVLIWELQTRMLGGLPAKTERRLKQIASGKAPPLAAKPGSHLVREWNGRTYQVEVLEGGYVMDGRTWRSLSAIARHITGARWSGPRFFGVQ</sequence>
<accession>A0AAE3WG78</accession>
<comment type="caution">
    <text evidence="1">The sequence shown here is derived from an EMBL/GenBank/DDBJ whole genome shotgun (WGS) entry which is preliminary data.</text>
</comment>
<dbReference type="EMBL" id="JANHAX010000007">
    <property type="protein sequence ID" value="MDQ2091958.1"/>
    <property type="molecule type" value="Genomic_DNA"/>
</dbReference>
<proteinExistence type="predicted"/>
<organism evidence="1 2">
    <name type="scientific">Marimonas arenosa</name>
    <dbReference type="NCBI Taxonomy" id="1795305"/>
    <lineage>
        <taxon>Bacteria</taxon>
        <taxon>Pseudomonadati</taxon>
        <taxon>Pseudomonadota</taxon>
        <taxon>Alphaproteobacteria</taxon>
        <taxon>Rhodobacterales</taxon>
        <taxon>Paracoccaceae</taxon>
        <taxon>Marimonas</taxon>
    </lineage>
</organism>
<dbReference type="Proteomes" id="UP001226762">
    <property type="component" value="Unassembled WGS sequence"/>
</dbReference>
<dbReference type="AlphaFoldDB" id="A0AAE3WG78"/>
<name>A0AAE3WG78_9RHOB</name>
<evidence type="ECO:0000313" key="1">
    <source>
        <dbReference type="EMBL" id="MDQ2091958.1"/>
    </source>
</evidence>
<gene>
    <name evidence="1" type="ORF">NO357_18810</name>
</gene>
<reference evidence="1" key="2">
    <citation type="submission" date="2023-02" db="EMBL/GenBank/DDBJ databases">
        <title>'Rhodoalgimonas zhirmunskyi' gen. nov., isolated from a red alga.</title>
        <authorList>
            <person name="Nedashkovskaya O.I."/>
            <person name="Otstavnykh N.Y."/>
            <person name="Bystritskaya E.P."/>
            <person name="Balabanova L.A."/>
            <person name="Isaeva M.P."/>
        </authorList>
    </citation>
    <scope>NUCLEOTIDE SEQUENCE</scope>
    <source>
        <strain evidence="1">KCTC 52189</strain>
    </source>
</reference>
<protein>
    <submittedName>
        <fullName evidence="1">DUF2924 domain-containing protein</fullName>
    </submittedName>
</protein>
<dbReference type="Pfam" id="PF11149">
    <property type="entry name" value="DUF2924"/>
    <property type="match status" value="1"/>
</dbReference>
<evidence type="ECO:0000313" key="2">
    <source>
        <dbReference type="Proteomes" id="UP001226762"/>
    </source>
</evidence>
<dbReference type="RefSeq" id="WP_306737266.1">
    <property type="nucleotide sequence ID" value="NZ_JANHAX010000007.1"/>
</dbReference>
<dbReference type="InterPro" id="IPR021322">
    <property type="entry name" value="DUF2924"/>
</dbReference>